<sequence>MGIPTKLPDSSQSSTESASPRSAEDTTTSIKSRVQSFYDEPGECHRRPKALFGLSEMCKQWSARGSHPRVSRHIER</sequence>
<feature type="compositionally biased region" description="Polar residues" evidence="1">
    <location>
        <begin position="8"/>
        <end position="35"/>
    </location>
</feature>
<dbReference type="AlphaFoldDB" id="A0A7R9NYA2"/>
<evidence type="ECO:0000256" key="1">
    <source>
        <dbReference type="SAM" id="MobiDB-lite"/>
    </source>
</evidence>
<proteinExistence type="predicted"/>
<dbReference type="EMBL" id="OE003884">
    <property type="protein sequence ID" value="CAD7460640.1"/>
    <property type="molecule type" value="Genomic_DNA"/>
</dbReference>
<gene>
    <name evidence="2" type="ORF">TTEB3V08_LOCUS8563</name>
</gene>
<accession>A0A7R9NYA2</accession>
<evidence type="ECO:0000313" key="2">
    <source>
        <dbReference type="EMBL" id="CAD7460640.1"/>
    </source>
</evidence>
<protein>
    <submittedName>
        <fullName evidence="2">Uncharacterized protein</fullName>
    </submittedName>
</protein>
<reference evidence="2" key="1">
    <citation type="submission" date="2020-11" db="EMBL/GenBank/DDBJ databases">
        <authorList>
            <person name="Tran Van P."/>
        </authorList>
    </citation>
    <scope>NUCLEOTIDE SEQUENCE</scope>
</reference>
<feature type="region of interest" description="Disordered" evidence="1">
    <location>
        <begin position="1"/>
        <end position="42"/>
    </location>
</feature>
<organism evidence="2">
    <name type="scientific">Timema tahoe</name>
    <dbReference type="NCBI Taxonomy" id="61484"/>
    <lineage>
        <taxon>Eukaryota</taxon>
        <taxon>Metazoa</taxon>
        <taxon>Ecdysozoa</taxon>
        <taxon>Arthropoda</taxon>
        <taxon>Hexapoda</taxon>
        <taxon>Insecta</taxon>
        <taxon>Pterygota</taxon>
        <taxon>Neoptera</taxon>
        <taxon>Polyneoptera</taxon>
        <taxon>Phasmatodea</taxon>
        <taxon>Timematodea</taxon>
        <taxon>Timematoidea</taxon>
        <taxon>Timematidae</taxon>
        <taxon>Timema</taxon>
    </lineage>
</organism>
<name>A0A7R9NYA2_9NEOP</name>